<dbReference type="GO" id="GO:0043171">
    <property type="term" value="P:peptide catabolic process"/>
    <property type="evidence" value="ECO:0007669"/>
    <property type="project" value="TreeGrafter"/>
</dbReference>
<dbReference type="CDD" id="cd09601">
    <property type="entry name" value="M1_APN-Q_like"/>
    <property type="match status" value="1"/>
</dbReference>
<dbReference type="Pfam" id="PF01433">
    <property type="entry name" value="Peptidase_M1"/>
    <property type="match status" value="1"/>
</dbReference>
<dbReference type="InterPro" id="IPR045357">
    <property type="entry name" value="Aminopeptidase_N-like_N"/>
</dbReference>
<feature type="compositionally biased region" description="Low complexity" evidence="11">
    <location>
        <begin position="1149"/>
        <end position="1166"/>
    </location>
</feature>
<feature type="region of interest" description="Disordered" evidence="11">
    <location>
        <begin position="1603"/>
        <end position="1644"/>
    </location>
</feature>
<keyword evidence="3" id="KW-0645">Protease</keyword>
<feature type="region of interest" description="Disordered" evidence="11">
    <location>
        <begin position="972"/>
        <end position="995"/>
    </location>
</feature>
<feature type="compositionally biased region" description="Low complexity" evidence="11">
    <location>
        <begin position="885"/>
        <end position="895"/>
    </location>
</feature>
<dbReference type="Pfam" id="PF17900">
    <property type="entry name" value="Peptidase_M1_N"/>
    <property type="match status" value="1"/>
</dbReference>
<feature type="compositionally biased region" description="Low complexity" evidence="11">
    <location>
        <begin position="1805"/>
        <end position="1821"/>
    </location>
</feature>
<dbReference type="GO" id="GO:0016020">
    <property type="term" value="C:membrane"/>
    <property type="evidence" value="ECO:0007669"/>
    <property type="project" value="TreeGrafter"/>
</dbReference>
<dbReference type="Gene3D" id="1.10.390.10">
    <property type="entry name" value="Neutral Protease Domain 2"/>
    <property type="match status" value="1"/>
</dbReference>
<keyword evidence="5" id="KW-0378">Hydrolase</keyword>
<feature type="compositionally biased region" description="Polar residues" evidence="11">
    <location>
        <begin position="975"/>
        <end position="987"/>
    </location>
</feature>
<dbReference type="PANTHER" id="PTHR11533">
    <property type="entry name" value="PROTEASE M1 ZINC METALLOPROTEASE"/>
    <property type="match status" value="1"/>
</dbReference>
<evidence type="ECO:0000259" key="13">
    <source>
        <dbReference type="Pfam" id="PF11838"/>
    </source>
</evidence>
<evidence type="ECO:0000256" key="10">
    <source>
        <dbReference type="PIRSR" id="PIRSR634016-4"/>
    </source>
</evidence>
<feature type="site" description="Transition state stabilizer" evidence="10">
    <location>
        <position position="399"/>
    </location>
</feature>
<feature type="domain" description="Aminopeptidase N-like N-terminal" evidence="14">
    <location>
        <begin position="17"/>
        <end position="203"/>
    </location>
</feature>
<feature type="domain" description="ERAP1-like C-terminal" evidence="13">
    <location>
        <begin position="533"/>
        <end position="853"/>
    </location>
</feature>
<dbReference type="Gene3D" id="3.20.20.140">
    <property type="entry name" value="Metal-dependent hydrolases"/>
    <property type="match status" value="2"/>
</dbReference>
<dbReference type="GO" id="GO:0005737">
    <property type="term" value="C:cytoplasm"/>
    <property type="evidence" value="ECO:0007669"/>
    <property type="project" value="TreeGrafter"/>
</dbReference>
<comment type="cofactor">
    <cofactor evidence="9">
        <name>Zn(2+)</name>
        <dbReference type="ChEBI" id="CHEBI:29105"/>
    </cofactor>
    <text evidence="9">Binds 1 zinc ion per subunit.</text>
</comment>
<organism evidence="15 16">
    <name type="scientific">Actinomortierella ambigua</name>
    <dbReference type="NCBI Taxonomy" id="1343610"/>
    <lineage>
        <taxon>Eukaryota</taxon>
        <taxon>Fungi</taxon>
        <taxon>Fungi incertae sedis</taxon>
        <taxon>Mucoromycota</taxon>
        <taxon>Mortierellomycotina</taxon>
        <taxon>Mortierellomycetes</taxon>
        <taxon>Mortierellales</taxon>
        <taxon>Mortierellaceae</taxon>
        <taxon>Actinomortierella</taxon>
    </lineage>
</organism>
<feature type="compositionally biased region" description="Pro residues" evidence="11">
    <location>
        <begin position="1822"/>
        <end position="1831"/>
    </location>
</feature>
<feature type="compositionally biased region" description="Low complexity" evidence="11">
    <location>
        <begin position="1632"/>
        <end position="1644"/>
    </location>
</feature>
<feature type="binding site" evidence="9">
    <location>
        <position position="337"/>
    </location>
    <ligand>
        <name>Zn(2+)</name>
        <dbReference type="ChEBI" id="CHEBI:29105"/>
        <note>catalytic</note>
    </ligand>
</feature>
<evidence type="ECO:0000256" key="2">
    <source>
        <dbReference type="ARBA" id="ARBA00022438"/>
    </source>
</evidence>
<evidence type="ECO:0000256" key="3">
    <source>
        <dbReference type="ARBA" id="ARBA00022670"/>
    </source>
</evidence>
<feature type="compositionally biased region" description="Basic and acidic residues" evidence="11">
    <location>
        <begin position="1794"/>
        <end position="1804"/>
    </location>
</feature>
<feature type="region of interest" description="Disordered" evidence="11">
    <location>
        <begin position="1083"/>
        <end position="1117"/>
    </location>
</feature>
<feature type="compositionally biased region" description="Basic residues" evidence="11">
    <location>
        <begin position="1255"/>
        <end position="1270"/>
    </location>
</feature>
<dbReference type="SUPFAM" id="SSF63737">
    <property type="entry name" value="Leukotriene A4 hydrolase N-terminal domain"/>
    <property type="match status" value="1"/>
</dbReference>
<feature type="binding site" evidence="9">
    <location>
        <position position="314"/>
    </location>
    <ligand>
        <name>Zn(2+)</name>
        <dbReference type="ChEBI" id="CHEBI:29105"/>
        <note>catalytic</note>
    </ligand>
</feature>
<dbReference type="InterPro" id="IPR032466">
    <property type="entry name" value="Metal_Hydrolase"/>
</dbReference>
<dbReference type="FunFam" id="1.25.50.20:FF:000002">
    <property type="entry name" value="Aminopeptidase"/>
    <property type="match status" value="1"/>
</dbReference>
<dbReference type="Proteomes" id="UP000807716">
    <property type="component" value="Unassembled WGS sequence"/>
</dbReference>
<dbReference type="PRINTS" id="PR00756">
    <property type="entry name" value="ALADIPTASE"/>
</dbReference>
<dbReference type="GO" id="GO:0006508">
    <property type="term" value="P:proteolysis"/>
    <property type="evidence" value="ECO:0007669"/>
    <property type="project" value="UniProtKB-KW"/>
</dbReference>
<dbReference type="InterPro" id="IPR027268">
    <property type="entry name" value="Peptidase_M4/M1_CTD_sf"/>
</dbReference>
<dbReference type="InterPro" id="IPR001930">
    <property type="entry name" value="Peptidase_M1"/>
</dbReference>
<dbReference type="GO" id="GO:0042277">
    <property type="term" value="F:peptide binding"/>
    <property type="evidence" value="ECO:0007669"/>
    <property type="project" value="TreeGrafter"/>
</dbReference>
<dbReference type="GO" id="GO:0016788">
    <property type="term" value="F:hydrolase activity, acting on ester bonds"/>
    <property type="evidence" value="ECO:0007669"/>
    <property type="project" value="InterPro"/>
</dbReference>
<proteinExistence type="inferred from homology"/>
<evidence type="ECO:0000256" key="5">
    <source>
        <dbReference type="ARBA" id="ARBA00022801"/>
    </source>
</evidence>
<reference evidence="15" key="1">
    <citation type="journal article" date="2020" name="Fungal Divers.">
        <title>Resolving the Mortierellaceae phylogeny through synthesis of multi-gene phylogenetics and phylogenomics.</title>
        <authorList>
            <person name="Vandepol N."/>
            <person name="Liber J."/>
            <person name="Desiro A."/>
            <person name="Na H."/>
            <person name="Kennedy M."/>
            <person name="Barry K."/>
            <person name="Grigoriev I.V."/>
            <person name="Miller A.N."/>
            <person name="O'Donnell K."/>
            <person name="Stajich J.E."/>
            <person name="Bonito G."/>
        </authorList>
    </citation>
    <scope>NUCLEOTIDE SEQUENCE</scope>
    <source>
        <strain evidence="15">BC1065</strain>
    </source>
</reference>
<accession>A0A9P6PPR8</accession>
<feature type="active site" description="Proton acceptor" evidence="8">
    <location>
        <position position="315"/>
    </location>
</feature>
<feature type="region of interest" description="Disordered" evidence="11">
    <location>
        <begin position="1512"/>
        <end position="1548"/>
    </location>
</feature>
<dbReference type="EMBL" id="JAAAJB010000814">
    <property type="protein sequence ID" value="KAG0250881.1"/>
    <property type="molecule type" value="Genomic_DNA"/>
</dbReference>
<feature type="region of interest" description="Disordered" evidence="11">
    <location>
        <begin position="922"/>
        <end position="959"/>
    </location>
</feature>
<dbReference type="PANTHER" id="PTHR11533:SF174">
    <property type="entry name" value="PUROMYCIN-SENSITIVE AMINOPEPTIDASE-RELATED"/>
    <property type="match status" value="1"/>
</dbReference>
<protein>
    <submittedName>
        <fullName evidence="15">Aminopeptidase 2 mitochondrial</fullName>
    </submittedName>
</protein>
<keyword evidence="16" id="KW-1185">Reference proteome</keyword>
<dbReference type="FunFam" id="1.10.390.10:FF:000001">
    <property type="entry name" value="Aminopeptidase"/>
    <property type="match status" value="1"/>
</dbReference>
<evidence type="ECO:0000256" key="7">
    <source>
        <dbReference type="ARBA" id="ARBA00023049"/>
    </source>
</evidence>
<dbReference type="OrthoDB" id="10031169at2759"/>
<feature type="compositionally biased region" description="Polar residues" evidence="11">
    <location>
        <begin position="1132"/>
        <end position="1144"/>
    </location>
</feature>
<feature type="compositionally biased region" description="Basic and acidic residues" evidence="11">
    <location>
        <begin position="1188"/>
        <end position="1221"/>
    </location>
</feature>
<comment type="similarity">
    <text evidence="1">Belongs to the peptidase M1 family.</text>
</comment>
<evidence type="ECO:0000313" key="15">
    <source>
        <dbReference type="EMBL" id="KAG0250881.1"/>
    </source>
</evidence>
<evidence type="ECO:0000256" key="4">
    <source>
        <dbReference type="ARBA" id="ARBA00022723"/>
    </source>
</evidence>
<keyword evidence="4 9" id="KW-0479">Metal-binding</keyword>
<feature type="region of interest" description="Disordered" evidence="11">
    <location>
        <begin position="1763"/>
        <end position="1835"/>
    </location>
</feature>
<dbReference type="Gene3D" id="2.60.40.1910">
    <property type="match status" value="1"/>
</dbReference>
<dbReference type="InterPro" id="IPR042097">
    <property type="entry name" value="Aminopeptidase_N-like_N_sf"/>
</dbReference>
<dbReference type="InterPro" id="IPR014782">
    <property type="entry name" value="Peptidase_M1_dom"/>
</dbReference>
<feature type="region of interest" description="Disordered" evidence="11">
    <location>
        <begin position="1041"/>
        <end position="1063"/>
    </location>
</feature>
<dbReference type="Gene3D" id="2.60.40.1730">
    <property type="entry name" value="tricorn interacting facor f3 domain"/>
    <property type="match status" value="1"/>
</dbReference>
<feature type="compositionally biased region" description="Acidic residues" evidence="11">
    <location>
        <begin position="1776"/>
        <end position="1793"/>
    </location>
</feature>
<dbReference type="Gene3D" id="1.25.50.20">
    <property type="match status" value="1"/>
</dbReference>
<feature type="compositionally biased region" description="Low complexity" evidence="11">
    <location>
        <begin position="1512"/>
        <end position="1521"/>
    </location>
</feature>
<comment type="caution">
    <text evidence="15">The sequence shown here is derived from an EMBL/GenBank/DDBJ whole genome shotgun (WGS) entry which is preliminary data.</text>
</comment>
<evidence type="ECO:0000256" key="1">
    <source>
        <dbReference type="ARBA" id="ARBA00010136"/>
    </source>
</evidence>
<feature type="region of interest" description="Disordered" evidence="11">
    <location>
        <begin position="885"/>
        <end position="905"/>
    </location>
</feature>
<evidence type="ECO:0000256" key="8">
    <source>
        <dbReference type="PIRSR" id="PIRSR634016-1"/>
    </source>
</evidence>
<dbReference type="GO" id="GO:0005615">
    <property type="term" value="C:extracellular space"/>
    <property type="evidence" value="ECO:0007669"/>
    <property type="project" value="TreeGrafter"/>
</dbReference>
<dbReference type="SUPFAM" id="SSF51556">
    <property type="entry name" value="Metallo-dependent hydrolases"/>
    <property type="match status" value="1"/>
</dbReference>
<dbReference type="FunFam" id="2.60.40.1730:FF:000002">
    <property type="entry name" value="Aminopeptidase"/>
    <property type="match status" value="1"/>
</dbReference>
<dbReference type="GO" id="GO:0008270">
    <property type="term" value="F:zinc ion binding"/>
    <property type="evidence" value="ECO:0007669"/>
    <property type="project" value="InterPro"/>
</dbReference>
<dbReference type="InterPro" id="IPR001130">
    <property type="entry name" value="TatD-like"/>
</dbReference>
<feature type="region of interest" description="Disordered" evidence="11">
    <location>
        <begin position="1454"/>
        <end position="1480"/>
    </location>
</feature>
<dbReference type="Pfam" id="PF01026">
    <property type="entry name" value="TatD_DNase"/>
    <property type="match status" value="1"/>
</dbReference>
<dbReference type="GO" id="GO:0070006">
    <property type="term" value="F:metalloaminopeptidase activity"/>
    <property type="evidence" value="ECO:0007669"/>
    <property type="project" value="TreeGrafter"/>
</dbReference>
<evidence type="ECO:0000256" key="6">
    <source>
        <dbReference type="ARBA" id="ARBA00022833"/>
    </source>
</evidence>
<dbReference type="InterPro" id="IPR034016">
    <property type="entry name" value="M1_APN-typ"/>
</dbReference>
<evidence type="ECO:0000256" key="9">
    <source>
        <dbReference type="PIRSR" id="PIRSR634016-3"/>
    </source>
</evidence>
<dbReference type="SUPFAM" id="SSF55486">
    <property type="entry name" value="Metalloproteases ('zincins'), catalytic domain"/>
    <property type="match status" value="1"/>
</dbReference>
<dbReference type="Pfam" id="PF11838">
    <property type="entry name" value="ERAP1_C"/>
    <property type="match status" value="1"/>
</dbReference>
<evidence type="ECO:0000259" key="12">
    <source>
        <dbReference type="Pfam" id="PF01433"/>
    </source>
</evidence>
<feature type="domain" description="Peptidase M1 membrane alanine aminopeptidase" evidence="12">
    <location>
        <begin position="243"/>
        <end position="458"/>
    </location>
</feature>
<dbReference type="InterPro" id="IPR050344">
    <property type="entry name" value="Peptidase_M1_aminopeptidases"/>
</dbReference>
<feature type="compositionally biased region" description="Pro residues" evidence="11">
    <location>
        <begin position="1612"/>
        <end position="1631"/>
    </location>
</feature>
<evidence type="ECO:0000313" key="16">
    <source>
        <dbReference type="Proteomes" id="UP000807716"/>
    </source>
</evidence>
<gene>
    <name evidence="15" type="primary">APE2_2</name>
    <name evidence="15" type="ORF">DFQ27_009166</name>
</gene>
<feature type="binding site" evidence="9">
    <location>
        <position position="318"/>
    </location>
    <ligand>
        <name>Zn(2+)</name>
        <dbReference type="ChEBI" id="CHEBI:29105"/>
        <note>catalytic</note>
    </ligand>
</feature>
<keyword evidence="2 15" id="KW-0031">Aminopeptidase</keyword>
<feature type="compositionally biased region" description="Low complexity" evidence="11">
    <location>
        <begin position="1222"/>
        <end position="1244"/>
    </location>
</feature>
<keyword evidence="7" id="KW-0482">Metalloprotease</keyword>
<evidence type="ECO:0000256" key="11">
    <source>
        <dbReference type="SAM" id="MobiDB-lite"/>
    </source>
</evidence>
<name>A0A9P6PPR8_9FUNG</name>
<feature type="region of interest" description="Disordered" evidence="11">
    <location>
        <begin position="1130"/>
        <end position="1282"/>
    </location>
</feature>
<feature type="compositionally biased region" description="Low complexity" evidence="11">
    <location>
        <begin position="1092"/>
        <end position="1116"/>
    </location>
</feature>
<sequence>MTVPKRPTTILQRSILPVHYSLKIVPCPVNYSFLGQVTIEICIAEPTFYIALNAKELNIQTATVRDSLIDGYSITATSVNYSVEDETIMLEFPTMLHVGTSWILDITYIGLVNDKLTGFYRSMYTDANNNVHQLTTTQFQSTHARRAFPCWDEPSIKATFSLTLQAPQGMTCLSNMDILSTTLLENGMQEVTFNKTPIMPTYLLAWTIGDFDFIEAYTSGEYNESPLRCRVYTPVGLAEHGRYALDLAVKSVEIFARMFDMPHPLPKLDMVAIPDFAPGAMENWGLISFRIFALLVDEYGSQDRKRGIASTVVHEIAHQWFGNLVSMEWWSDLWLFEGFATFLAFVVVDEINPNWEVWTEFVNKIQEVLRQDSLRTSHPVEVEVTNPNDITQIFDEVSYMKGASVLRMLSAWLGQDQLLRGIRTFINKYMWSNANTEDLWMTLAEECKLDVPGFMAKWTRQTGYPVLSVVELDESTVLVRQNLYLSTGDVTPEEDNLIWPIPLSLSTASDGGNIQNITMDGKEMVLKIDTSQWYKFNMGQTGFYRVSYPSRALDLLGQTFGTHQLKAENRVGLLADSTAMVMSGIAPTSSFLTLLKYFEDEEQFVVWSEVSLKLTELLAVWLEEPRPIIEAMNEVQRRLFGKIVARLGWDYPVDEDPSIGNLRALAIRFAGRAGDPEIVQESRTRFTRFIKDRDMTAIHPELRFPVFEIVLRTTEGREEYDAVVNYYRESFNPSEKLVALTVLGYASNDDLVHSTVAFAMSDEVKTADILTAIATLRSSVNGRAAIWDFIRHHWDVLYERHYHDLRFLDYFLMLSIASFSSMERYQQVQDFFSTKDTSGFDRILATCLEGIRRNIMWLERDRQDVEDWLRSNGYLHAGAVAAAGSGSSSSSSPASHPQHDIGLTPPAAALFSMNGVGNGGAAVGTPMAPSQSHEGINGGPVFQGGPAAVAQQQQQQTASLFSNSYSPSLGAVVSPSHTPMVSSSNGPSPHDHHQHHLHYFRQSTGNGGSNGSSGGAVVLSAEETLQAAARTLELEMQAMRVRDDDEEEEETNGVTAPAEPVEAACGGGKGLGVMIDFGTPSSATSDADKLSYRSASSSGHSAHSSPSNSRTSSLTRSAKKKAVAMLLGGVSGLTNGSSTVSSASARFRPIQPKKQQQQQQQQYHQQAPPPSAMGVMSSQLILQQQHRQQLERQREQELQKRQEQDLRDQQEFYARQQERQRAAALLQEQQRRQQASLQQGQEGQQPPPPPPPQQIHRHRQPQPHPPHYHHQYVQQQNGHEHADGQLANADATPTTEAAFPDHLYAQLTDAHCHIHDDRAGMERLVHAWRSSTPSNGKPEDQHPHQEPAVRAGKFCLMGVQPSAMLGQEKQNAPADKSDVDPHRLLPTHQYASSVSYAETNIHGDWETVAVLAKLSPDRVVPCFGLHPWFTHKYYFDGPEASATVIMSQENATAADATTADATSTKLEGGGGGEGGGEDPVVDQFENLSLIRGPGVRGEMAMKTAKALQQQMMTATATATATNDSDQAQHSSSSSSSSPAPSPSSLSDPFTHYSTILTIPQSAPADYLATMALKLPTPRPFSPALRDLWQRLQAHPTALLGEIGLDRTARVPDPTPTPTSPPPPTIPEPPGSSSPSSPSTATATATAPVVKTTVAMTSIEHQLRIVQEQLRMAAVLDRAVSFHCVQAYGHWLDFLLRETKKLAVLEQQEQRQRLHFEARHGGVGNGAAAAVGGGGGAAEGGGGGGAMPLSKRMTAKIRRQIQEAEWERHVASTLSDSSDDEEGEEAGDDEEDEGRDSKETKKRESSVTTTTTNNNNNSSSTSLPPPPLPPPARSLMTLPPRLCMHSYGGSVDMIKAFLKLSPRPQMYFSFSMAINGRLNAQKFRDLVLAVPDDRLLVESDYHRPDGVVDATLVEMVRRVAGIKGWSLEETVERTARNWHVFVYGSPPL</sequence>
<dbReference type="InterPro" id="IPR024571">
    <property type="entry name" value="ERAP1-like_C_dom"/>
</dbReference>
<feature type="compositionally biased region" description="Low complexity" evidence="11">
    <location>
        <begin position="1530"/>
        <end position="1546"/>
    </location>
</feature>
<keyword evidence="6 9" id="KW-0862">Zinc</keyword>
<evidence type="ECO:0000259" key="14">
    <source>
        <dbReference type="Pfam" id="PF17900"/>
    </source>
</evidence>